<feature type="compositionally biased region" description="Polar residues" evidence="2">
    <location>
        <begin position="97"/>
        <end position="106"/>
    </location>
</feature>
<dbReference type="InterPro" id="IPR004474">
    <property type="entry name" value="LytR_CpsA_psr"/>
</dbReference>
<dbReference type="InterPro" id="IPR050922">
    <property type="entry name" value="LytR/CpsA/Psr_CW_biosynth"/>
</dbReference>
<evidence type="ECO:0000313" key="5">
    <source>
        <dbReference type="Proteomes" id="UP000076872"/>
    </source>
</evidence>
<dbReference type="Proteomes" id="UP000076872">
    <property type="component" value="Unassembled WGS sequence"/>
</dbReference>
<gene>
    <name evidence="4" type="ORF">NAB2_3044</name>
</gene>
<protein>
    <submittedName>
        <fullName evidence="4">Cell envelope-associated transcriptionalattenuator LytR-CpsA-Psr subfamily F2</fullName>
    </submittedName>
</protein>
<dbReference type="PANTHER" id="PTHR33392">
    <property type="entry name" value="POLYISOPRENYL-TEICHOIC ACID--PEPTIDOGLYCAN TEICHOIC ACID TRANSFERASE TAGU"/>
    <property type="match status" value="1"/>
</dbReference>
<dbReference type="AlphaFoldDB" id="A0AAW3RBY8"/>
<comment type="similarity">
    <text evidence="1">Belongs to the LytR/CpsA/Psr (LCP) family.</text>
</comment>
<dbReference type="Gene3D" id="3.40.630.190">
    <property type="entry name" value="LCP protein"/>
    <property type="match status" value="1"/>
</dbReference>
<evidence type="ECO:0000256" key="2">
    <source>
        <dbReference type="SAM" id="MobiDB-lite"/>
    </source>
</evidence>
<dbReference type="EMBL" id="LUXO01000035">
    <property type="protein sequence ID" value="KZV01135.1"/>
    <property type="molecule type" value="Genomic_DNA"/>
</dbReference>
<organism evidence="4 5">
    <name type="scientific">Lactiplantibacillus plantarum</name>
    <name type="common">Lactobacillus plantarum</name>
    <dbReference type="NCBI Taxonomy" id="1590"/>
    <lineage>
        <taxon>Bacteria</taxon>
        <taxon>Bacillati</taxon>
        <taxon>Bacillota</taxon>
        <taxon>Bacilli</taxon>
        <taxon>Lactobacillales</taxon>
        <taxon>Lactobacillaceae</taxon>
        <taxon>Lactiplantibacillus</taxon>
    </lineage>
</organism>
<dbReference type="Pfam" id="PF03816">
    <property type="entry name" value="LytR_cpsA_psr"/>
    <property type="match status" value="1"/>
</dbReference>
<evidence type="ECO:0000313" key="4">
    <source>
        <dbReference type="EMBL" id="KZV01135.1"/>
    </source>
</evidence>
<comment type="caution">
    <text evidence="4">The sequence shown here is derived from an EMBL/GenBank/DDBJ whole genome shotgun (WGS) entry which is preliminary data.</text>
</comment>
<name>A0AAW3RBY8_LACPN</name>
<proteinExistence type="inferred from homology"/>
<accession>A0AAW3RBY8</accession>
<reference evidence="4 5" key="1">
    <citation type="submission" date="2016-03" db="EMBL/GenBank/DDBJ databases">
        <title>Comparative genomics of 54 Lactobacillus plantarum strains reveals genomic uncoupling from niche constraints.</title>
        <authorList>
            <person name="Martino M.E."/>
        </authorList>
    </citation>
    <scope>NUCLEOTIDE SEQUENCE [LARGE SCALE GENOMIC DNA]</scope>
    <source>
        <strain evidence="4 5">NAB2</strain>
    </source>
</reference>
<feature type="domain" description="Cell envelope-related transcriptional attenuator" evidence="3">
    <location>
        <begin position="66"/>
        <end position="108"/>
    </location>
</feature>
<feature type="region of interest" description="Disordered" evidence="2">
    <location>
        <begin position="97"/>
        <end position="117"/>
    </location>
</feature>
<sequence>MIVTGGWWGYKTWNAAKDTMNTTYQSTGSTKLRNVDAVIKKGKPFSILLLGTDTGALGRGKDFSARTDTMIVATINPKKESMTLTSIPRDTQVMIDGQSQKLTQPTPLGAQVVPSSQ</sequence>
<evidence type="ECO:0000259" key="3">
    <source>
        <dbReference type="Pfam" id="PF03816"/>
    </source>
</evidence>
<dbReference type="PANTHER" id="PTHR33392:SF6">
    <property type="entry name" value="POLYISOPRENYL-TEICHOIC ACID--PEPTIDOGLYCAN TEICHOIC ACID TRANSFERASE TAGU"/>
    <property type="match status" value="1"/>
</dbReference>
<evidence type="ECO:0000256" key="1">
    <source>
        <dbReference type="ARBA" id="ARBA00006068"/>
    </source>
</evidence>